<dbReference type="InterPro" id="IPR000719">
    <property type="entry name" value="Prot_kinase_dom"/>
</dbReference>
<proteinExistence type="predicted"/>
<dbReference type="CDD" id="cd21037">
    <property type="entry name" value="MLKL_NTD"/>
    <property type="match status" value="1"/>
</dbReference>
<dbReference type="FunFam" id="1.10.510.10:FF:000663">
    <property type="entry name" value="Mixed lineage kinase domain-like pseudokinase"/>
    <property type="match status" value="1"/>
</dbReference>
<organism evidence="5 6">
    <name type="scientific">Microcebus murinus</name>
    <name type="common">Gray mouse lemur</name>
    <name type="synonym">Lemur murinus</name>
    <dbReference type="NCBI Taxonomy" id="30608"/>
    <lineage>
        <taxon>Eukaryota</taxon>
        <taxon>Metazoa</taxon>
        <taxon>Chordata</taxon>
        <taxon>Craniata</taxon>
        <taxon>Vertebrata</taxon>
        <taxon>Euteleostomi</taxon>
        <taxon>Mammalia</taxon>
        <taxon>Eutheria</taxon>
        <taxon>Euarchontoglires</taxon>
        <taxon>Primates</taxon>
        <taxon>Strepsirrhini</taxon>
        <taxon>Lemuriformes</taxon>
        <taxon>Cheirogaleidae</taxon>
        <taxon>Microcebus</taxon>
    </lineage>
</organism>
<dbReference type="RefSeq" id="XP_012627935.1">
    <property type="nucleotide sequence ID" value="XM_012772481.1"/>
</dbReference>
<reference evidence="5" key="2">
    <citation type="submission" date="2016-12" db="EMBL/GenBank/DDBJ databases">
        <title>Mouse lemur reference genome and diversity panel.</title>
        <authorList>
            <person name="Harris R."/>
            <person name="Larsen P."/>
            <person name="Liu Y."/>
            <person name="Hughes D.S."/>
            <person name="Murali S."/>
            <person name="Raveendran M."/>
            <person name="Korchina V."/>
            <person name="Wang M."/>
            <person name="Jhangiani S."/>
            <person name="Bandaranaike D."/>
            <person name="Bellair M."/>
            <person name="Blankenburg K."/>
            <person name="Chao H."/>
            <person name="Dahdouli M."/>
            <person name="Dinh H."/>
            <person name="Doddapaneni H."/>
            <person name="English A."/>
            <person name="Firestine M."/>
            <person name="Gnanaolivu R."/>
            <person name="Gross S."/>
            <person name="Hernandez B."/>
            <person name="Javaid M."/>
            <person name="Jayaseelan J."/>
            <person name="Jones J."/>
            <person name="Khan Z."/>
            <person name="Kovar C."/>
            <person name="Kurapati P."/>
            <person name="Le B."/>
            <person name="Lee S."/>
            <person name="Li M."/>
            <person name="Mathew T."/>
            <person name="Narasimhan A."/>
            <person name="Ngo D."/>
            <person name="Nguyen L."/>
            <person name="Okwuonu G."/>
            <person name="Ongeri F."/>
            <person name="Osuji N."/>
            <person name="Pu L.-L."/>
            <person name="Puazo M."/>
            <person name="Quiroz J."/>
            <person name="Raj R."/>
            <person name="Rajbhandari K."/>
            <person name="Reid J.G."/>
            <person name="Santibanez J."/>
            <person name="Sexton D."/>
            <person name="Skinner E."/>
            <person name="Vee V."/>
            <person name="Weissenberger G."/>
            <person name="Wu Y."/>
            <person name="Xin Y."/>
            <person name="Han Y."/>
            <person name="Campbell C."/>
            <person name="Brown A."/>
            <person name="Sullivan B."/>
            <person name="Shelton J."/>
            <person name="Brown S."/>
            <person name="Dudchenko O."/>
            <person name="Machol I."/>
            <person name="Durand N."/>
            <person name="Shamim M."/>
            <person name="Lieberman A."/>
            <person name="Muzny D.M."/>
            <person name="Richards S."/>
            <person name="Yoder A."/>
            <person name="Worley K.C."/>
            <person name="Rogers J."/>
            <person name="Gibbs R.A."/>
        </authorList>
    </citation>
    <scope>NUCLEOTIDE SEQUENCE [LARGE SCALE GENOMIC DNA]</scope>
</reference>
<dbReference type="AlphaFoldDB" id="A0A8B7GWQ6"/>
<name>A0A8B7GWQ6_MICMU</name>
<dbReference type="GO" id="GO:0005524">
    <property type="term" value="F:ATP binding"/>
    <property type="evidence" value="ECO:0007669"/>
    <property type="project" value="UniProtKB-KW"/>
</dbReference>
<reference evidence="5" key="3">
    <citation type="submission" date="2025-05" db="UniProtKB">
        <authorList>
            <consortium name="Ensembl"/>
        </authorList>
    </citation>
    <scope>IDENTIFICATION</scope>
</reference>
<dbReference type="GeneTree" id="ENSGT00390000016453"/>
<dbReference type="GO" id="GO:0097527">
    <property type="term" value="P:necroptotic signaling pathway"/>
    <property type="evidence" value="ECO:0007669"/>
    <property type="project" value="Ensembl"/>
</dbReference>
<dbReference type="RefSeq" id="XP_012627936.1">
    <property type="nucleotide sequence ID" value="XM_012772482.1"/>
</dbReference>
<dbReference type="GO" id="GO:0097528">
    <property type="term" value="P:execution phase of necroptosis"/>
    <property type="evidence" value="ECO:0007669"/>
    <property type="project" value="Ensembl"/>
</dbReference>
<dbReference type="Pfam" id="PF07714">
    <property type="entry name" value="PK_Tyr_Ser-Thr"/>
    <property type="match status" value="1"/>
</dbReference>
<dbReference type="InterPro" id="IPR001245">
    <property type="entry name" value="Ser-Thr/Tyr_kinase_cat_dom"/>
</dbReference>
<dbReference type="PANTHER" id="PTHR44329:SF298">
    <property type="entry name" value="MIXED LINEAGE KINASE DOMAIN-LIKE PROTEIN"/>
    <property type="match status" value="1"/>
</dbReference>
<dbReference type="Ensembl" id="ENSMICT00000012236.3">
    <property type="protein sequence ID" value="ENSMICP00000011139.2"/>
    <property type="gene ID" value="ENSMICG00000012237.3"/>
</dbReference>
<dbReference type="GeneID" id="105875442"/>
<dbReference type="GO" id="GO:0007166">
    <property type="term" value="P:cell surface receptor signaling pathway"/>
    <property type="evidence" value="ECO:0007669"/>
    <property type="project" value="InterPro"/>
</dbReference>
<dbReference type="Gene3D" id="1.10.510.10">
    <property type="entry name" value="Transferase(Phosphotransferase) domain 1"/>
    <property type="match status" value="1"/>
</dbReference>
<dbReference type="GO" id="GO:0019901">
    <property type="term" value="F:protein kinase binding"/>
    <property type="evidence" value="ECO:0007669"/>
    <property type="project" value="Ensembl"/>
</dbReference>
<evidence type="ECO:0000313" key="6">
    <source>
        <dbReference type="Proteomes" id="UP000694394"/>
    </source>
</evidence>
<dbReference type="InterPro" id="IPR036537">
    <property type="entry name" value="Adaptor_Cbl_N_dom_sf"/>
</dbReference>
<keyword evidence="2" id="KW-0067">ATP-binding</keyword>
<dbReference type="Ensembl" id="ENSMICT00000068025.1">
    <property type="protein sequence ID" value="ENSMICP00000046246.1"/>
    <property type="gene ID" value="ENSMICG00000012237.3"/>
</dbReference>
<dbReference type="Gene3D" id="3.30.200.20">
    <property type="entry name" value="Phosphorylase Kinase, domain 1"/>
    <property type="match status" value="1"/>
</dbReference>
<dbReference type="Pfam" id="PF22215">
    <property type="entry name" value="MLKL_N"/>
    <property type="match status" value="1"/>
</dbReference>
<dbReference type="CTD" id="197259"/>
<dbReference type="GO" id="GO:0051607">
    <property type="term" value="P:defense response to virus"/>
    <property type="evidence" value="ECO:0007669"/>
    <property type="project" value="Ensembl"/>
</dbReference>
<dbReference type="PROSITE" id="PS50011">
    <property type="entry name" value="PROTEIN_KINASE_DOM"/>
    <property type="match status" value="1"/>
</dbReference>
<dbReference type="EMBL" id="ABDC03024134">
    <property type="status" value="NOT_ANNOTATED_CDS"/>
    <property type="molecule type" value="Genomic_DNA"/>
</dbReference>
<dbReference type="OrthoDB" id="4062651at2759"/>
<dbReference type="InterPro" id="IPR011009">
    <property type="entry name" value="Kinase-like_dom_sf"/>
</dbReference>
<dbReference type="GO" id="GO:0005829">
    <property type="term" value="C:cytosol"/>
    <property type="evidence" value="ECO:0007669"/>
    <property type="project" value="Ensembl"/>
</dbReference>
<dbReference type="Proteomes" id="UP000694394">
    <property type="component" value="Chromosome 20"/>
</dbReference>
<dbReference type="GO" id="GO:0030054">
    <property type="term" value="C:cell junction"/>
    <property type="evidence" value="ECO:0007669"/>
    <property type="project" value="Ensembl"/>
</dbReference>
<keyword evidence="6" id="KW-1185">Reference proteome</keyword>
<protein>
    <submittedName>
        <fullName evidence="5">Mixed lineage kinase domain like pseudokinase</fullName>
    </submittedName>
</protein>
<dbReference type="Gene3D" id="1.20.930.20">
    <property type="entry name" value="Adaptor protein Cbl, N-terminal domain"/>
    <property type="match status" value="1"/>
</dbReference>
<evidence type="ECO:0000313" key="5">
    <source>
        <dbReference type="Ensembl" id="ENSMICP00000011139.2"/>
    </source>
</evidence>
<keyword evidence="1" id="KW-0547">Nucleotide-binding</keyword>
<accession>A0A8B7GWQ6</accession>
<gene>
    <name evidence="5" type="primary">MLKL</name>
</gene>
<dbReference type="GO" id="GO:0004672">
    <property type="term" value="F:protein kinase activity"/>
    <property type="evidence" value="ECO:0007669"/>
    <property type="project" value="InterPro"/>
</dbReference>
<feature type="region of interest" description="Disordered" evidence="3">
    <location>
        <begin position="147"/>
        <end position="179"/>
    </location>
</feature>
<dbReference type="PANTHER" id="PTHR44329">
    <property type="entry name" value="SERINE/THREONINE-PROTEIN KINASE TNNI3K-RELATED"/>
    <property type="match status" value="1"/>
</dbReference>
<feature type="domain" description="Protein kinase" evidence="4">
    <location>
        <begin position="196"/>
        <end position="462"/>
    </location>
</feature>
<dbReference type="KEGG" id="mmur:105875442"/>
<dbReference type="SUPFAM" id="SSF56112">
    <property type="entry name" value="Protein kinase-like (PK-like)"/>
    <property type="match status" value="1"/>
</dbReference>
<dbReference type="GO" id="GO:0044877">
    <property type="term" value="F:protein-containing complex binding"/>
    <property type="evidence" value="ECO:0007669"/>
    <property type="project" value="Ensembl"/>
</dbReference>
<dbReference type="GO" id="GO:0070207">
    <property type="term" value="P:protein homotrimerization"/>
    <property type="evidence" value="ECO:0007669"/>
    <property type="project" value="Ensembl"/>
</dbReference>
<reference evidence="5" key="1">
    <citation type="submission" date="2007-07" db="EMBL/GenBank/DDBJ databases">
        <authorList>
            <consortium name="The Genome Sequencing Platform"/>
            <consortium name="The Genome Assembly Team"/>
            <person name="Lindblad-Toh K."/>
            <person name="DiPalma F."/>
            <person name="Gnerre S."/>
            <person name="Clamp M."/>
            <person name="Lander E.S."/>
        </authorList>
    </citation>
    <scope>NUCLEOTIDE SEQUENCE [LARGE SCALE GENOMIC DNA]</scope>
</reference>
<dbReference type="FunFam" id="3.30.200.20:FF:000437">
    <property type="entry name" value="Mixed lineage kinase domain-like pseudokinase"/>
    <property type="match status" value="1"/>
</dbReference>
<sequence length="464" mass="53257">MESLGQIISLCKLIYKKCEEMKYCQKQCQRLGNRVHNLLLVLELLQEQGNGNLLPEEITTTLDHLHTALKEAEKQIKEFKDTTKMLKFLLSGKNQILFNAVNEKLSDACEALSMMFQVSQFSSLSRRASWLREDQEDAEEDMQALQSLEKTKNKEASMKQVESTMKERNGPDPPPKPTLKIPLEEIKEIKKEELSESPWILLKQDDFSTLYKGEYHKSEVSIKVFNKPQAKSIGAVRDTFNNEIKTMKKFDSLHVLRIFGICIDETVTLPQFSIIMEYCEHGTLRELLDKEKDLSFSDRVKLGLGAAKGLFRLHHSENPTLHRKISSSSFLVSAGYIVKLADFELSKTRTSISRETKRKKAERVISAAYYSPQRLEYVFDSYDIKAEIYSFGIVLWEIVTGKIPFEGCDSKTIRQLVFENRQLEPLGDNCLKELQKIIDECRAYEPSARPSMSEIVDKLSAITV</sequence>
<evidence type="ECO:0000256" key="3">
    <source>
        <dbReference type="SAM" id="MobiDB-lite"/>
    </source>
</evidence>
<dbReference type="GO" id="GO:0005634">
    <property type="term" value="C:nucleus"/>
    <property type="evidence" value="ECO:0007669"/>
    <property type="project" value="Ensembl"/>
</dbReference>
<evidence type="ECO:0000256" key="1">
    <source>
        <dbReference type="ARBA" id="ARBA00022741"/>
    </source>
</evidence>
<dbReference type="InterPro" id="IPR059179">
    <property type="entry name" value="MLKL-like_MCAfunc"/>
</dbReference>
<dbReference type="InterPro" id="IPR051681">
    <property type="entry name" value="Ser/Thr_Kinases-Pseudokinases"/>
</dbReference>
<dbReference type="InterPro" id="IPR054000">
    <property type="entry name" value="MLKL_N"/>
</dbReference>
<dbReference type="GO" id="GO:0005886">
    <property type="term" value="C:plasma membrane"/>
    <property type="evidence" value="ECO:0007669"/>
    <property type="project" value="Ensembl"/>
</dbReference>
<evidence type="ECO:0000259" key="4">
    <source>
        <dbReference type="PROSITE" id="PS50011"/>
    </source>
</evidence>
<evidence type="ECO:0000256" key="2">
    <source>
        <dbReference type="ARBA" id="ARBA00022840"/>
    </source>
</evidence>